<comment type="caution">
    <text evidence="3">The sequence shown here is derived from an EMBL/GenBank/DDBJ whole genome shotgun (WGS) entry which is preliminary data.</text>
</comment>
<proteinExistence type="predicted"/>
<dbReference type="Proteomes" id="UP000308199">
    <property type="component" value="Unassembled WGS sequence"/>
</dbReference>
<dbReference type="EMBL" id="SGPK01000051">
    <property type="protein sequence ID" value="THH09833.1"/>
    <property type="molecule type" value="Genomic_DNA"/>
</dbReference>
<dbReference type="OrthoDB" id="3268792at2759"/>
<gene>
    <name evidence="3" type="ORF">EW145_g1738</name>
</gene>
<dbReference type="AlphaFoldDB" id="A0A4V3XDI4"/>
<feature type="compositionally biased region" description="Low complexity" evidence="1">
    <location>
        <begin position="352"/>
        <end position="365"/>
    </location>
</feature>
<sequence>MPAIHAYMWARDNSSSSEPEPEPGGRVSIDGGADKKGIVAMILATLLFIAVLIFYQYMAIVIARREPHAHPSPVLENEKTGDRTHIYVRWLLEGGKNLLVILKRAMTQESKAASDISSIDSATHLIGSSSRQPTRRHFLSNFCADRRKHYPKSKEARHTLRPLLLSKRTRNAPRCPIDDKTQEFLRSPHAFDFDGIATDEVSGQAEGSSSRHRRSRHHAVWIDKPIRVPERPAGAIVAPLDMRKKTKDQGREDLAVSLSARPPSAPAASSHVPLNVHSSPQTCLSNTQDPFQTHRRGKFLSVIPDEEDLRRSFFRTYTEEEYGEDGDVCKKLIESNSSRPRISHDETFTIGDLSDSDCSSDGTGH</sequence>
<keyword evidence="2" id="KW-1133">Transmembrane helix</keyword>
<feature type="region of interest" description="Disordered" evidence="1">
    <location>
        <begin position="340"/>
        <end position="365"/>
    </location>
</feature>
<organism evidence="3 4">
    <name type="scientific">Phellinidium pouzarii</name>
    <dbReference type="NCBI Taxonomy" id="167371"/>
    <lineage>
        <taxon>Eukaryota</taxon>
        <taxon>Fungi</taxon>
        <taxon>Dikarya</taxon>
        <taxon>Basidiomycota</taxon>
        <taxon>Agaricomycotina</taxon>
        <taxon>Agaricomycetes</taxon>
        <taxon>Hymenochaetales</taxon>
        <taxon>Hymenochaetaceae</taxon>
        <taxon>Phellinidium</taxon>
    </lineage>
</organism>
<evidence type="ECO:0000313" key="3">
    <source>
        <dbReference type="EMBL" id="THH09833.1"/>
    </source>
</evidence>
<keyword evidence="2" id="KW-0812">Transmembrane</keyword>
<keyword evidence="4" id="KW-1185">Reference proteome</keyword>
<protein>
    <submittedName>
        <fullName evidence="3">Uncharacterized protein</fullName>
    </submittedName>
</protein>
<evidence type="ECO:0000313" key="4">
    <source>
        <dbReference type="Proteomes" id="UP000308199"/>
    </source>
</evidence>
<reference evidence="3 4" key="1">
    <citation type="submission" date="2019-02" db="EMBL/GenBank/DDBJ databases">
        <title>Genome sequencing of the rare red list fungi Phellinidium pouzarii.</title>
        <authorList>
            <person name="Buettner E."/>
            <person name="Kellner H."/>
        </authorList>
    </citation>
    <scope>NUCLEOTIDE SEQUENCE [LARGE SCALE GENOMIC DNA]</scope>
    <source>
        <strain evidence="3 4">DSM 108285</strain>
    </source>
</reference>
<feature type="transmembrane region" description="Helical" evidence="2">
    <location>
        <begin position="37"/>
        <end position="55"/>
    </location>
</feature>
<accession>A0A4V3XDI4</accession>
<evidence type="ECO:0000256" key="2">
    <source>
        <dbReference type="SAM" id="Phobius"/>
    </source>
</evidence>
<evidence type="ECO:0000256" key="1">
    <source>
        <dbReference type="SAM" id="MobiDB-lite"/>
    </source>
</evidence>
<feature type="region of interest" description="Disordered" evidence="1">
    <location>
        <begin position="10"/>
        <end position="29"/>
    </location>
</feature>
<keyword evidence="2" id="KW-0472">Membrane</keyword>
<name>A0A4V3XDI4_9AGAM</name>